<keyword evidence="6" id="KW-1185">Reference proteome</keyword>
<keyword evidence="2" id="KW-0963">Cytoplasm</keyword>
<dbReference type="Proteomes" id="UP001168990">
    <property type="component" value="Unassembled WGS sequence"/>
</dbReference>
<sequence length="407" mass="47293">MSKDRKPSPEILCEAILQLDEPVLFKGILINEDVDNNWRLFQLPNLTKLLTDDYCMEQLPFRVGVNAPTREPQWDVSCPVEKMNMLQFIEKTQDDKSNKWYYFDYKYMHEWFETKPEILSAVNWKYFGVDKGGKDSTLWIGSKGAHTNCHQDSYGCNLIAQLHGSKQWLLFPSDSGGILKETRVPYEESTIYSKINFFCPSKEDEEHIMKSEVDKLLPKLIILNPGDVLLVPRGWWHYVESLDTTVSVNVWLALDVDYEARIKEALVKLIISRLGENLPAANESLCTFQTCTKLVEECIKQYHELHEKIDEPSDSKKRMKKTPWSSQDLTTEYPKYVKKLDNLNKDALRDLLRSKRERFSKSKDDSEIENITVCKSTPSNRTLERIVNTLCHPDIINKLTNALLTEK</sequence>
<comment type="caution">
    <text evidence="5">The sequence shown here is derived from an EMBL/GenBank/DDBJ whole genome shotgun (WGS) entry which is preliminary data.</text>
</comment>
<evidence type="ECO:0000256" key="3">
    <source>
        <dbReference type="ARBA" id="ARBA00037342"/>
    </source>
</evidence>
<dbReference type="InterPro" id="IPR041667">
    <property type="entry name" value="Cupin_8"/>
</dbReference>
<evidence type="ECO:0000256" key="1">
    <source>
        <dbReference type="ARBA" id="ARBA00004496"/>
    </source>
</evidence>
<dbReference type="PANTHER" id="PTHR12461:SF43">
    <property type="entry name" value="HSPB1-ASSOCIATED PROTEIN 1"/>
    <property type="match status" value="1"/>
</dbReference>
<reference evidence="5" key="2">
    <citation type="submission" date="2023-03" db="EMBL/GenBank/DDBJ databases">
        <authorList>
            <person name="Inwood S.N."/>
            <person name="Skelly J.G."/>
            <person name="Guhlin J."/>
            <person name="Harrop T.W.R."/>
            <person name="Goldson S.G."/>
            <person name="Dearden P.K."/>
        </authorList>
    </citation>
    <scope>NUCLEOTIDE SEQUENCE</scope>
    <source>
        <strain evidence="5">Irish</strain>
        <tissue evidence="5">Whole body</tissue>
    </source>
</reference>
<dbReference type="Pfam" id="PF13621">
    <property type="entry name" value="Cupin_8"/>
    <property type="match status" value="1"/>
</dbReference>
<dbReference type="GO" id="GO:0005737">
    <property type="term" value="C:cytoplasm"/>
    <property type="evidence" value="ECO:0007669"/>
    <property type="project" value="UniProtKB-SubCell"/>
</dbReference>
<dbReference type="InterPro" id="IPR003347">
    <property type="entry name" value="JmjC_dom"/>
</dbReference>
<comment type="subcellular location">
    <subcellularLocation>
        <location evidence="1">Cytoplasm</location>
    </subcellularLocation>
</comment>
<reference evidence="5" key="1">
    <citation type="journal article" date="2023" name="bioRxiv">
        <title>Scaffold-level genome assemblies of two parasitoid biocontrol wasps reveal the parthenogenesis mechanism and an associated novel virus.</title>
        <authorList>
            <person name="Inwood S."/>
            <person name="Skelly J."/>
            <person name="Guhlin J."/>
            <person name="Harrop T."/>
            <person name="Goldson S."/>
            <person name="Dearden P."/>
        </authorList>
    </citation>
    <scope>NUCLEOTIDE SEQUENCE</scope>
    <source>
        <strain evidence="5">Irish</strain>
        <tissue evidence="5">Whole body</tissue>
    </source>
</reference>
<evidence type="ECO:0000256" key="2">
    <source>
        <dbReference type="ARBA" id="ARBA00022490"/>
    </source>
</evidence>
<dbReference type="EMBL" id="JAQQBS010001422">
    <property type="protein sequence ID" value="KAK0164060.1"/>
    <property type="molecule type" value="Genomic_DNA"/>
</dbReference>
<proteinExistence type="predicted"/>
<comment type="function">
    <text evidence="3">May play a role in cellular stress response.</text>
</comment>
<feature type="domain" description="JmjC" evidence="4">
    <location>
        <begin position="103"/>
        <end position="267"/>
    </location>
</feature>
<dbReference type="SMART" id="SM00558">
    <property type="entry name" value="JmjC"/>
    <property type="match status" value="1"/>
</dbReference>
<protein>
    <recommendedName>
        <fullName evidence="4">JmjC domain-containing protein</fullName>
    </recommendedName>
</protein>
<gene>
    <name evidence="5" type="ORF">PV328_002728</name>
</gene>
<dbReference type="PANTHER" id="PTHR12461">
    <property type="entry name" value="HYPOXIA-INDUCIBLE FACTOR 1 ALPHA INHIBITOR-RELATED"/>
    <property type="match status" value="1"/>
</dbReference>
<dbReference type="AlphaFoldDB" id="A0AA39F6Y0"/>
<dbReference type="SUPFAM" id="SSF51197">
    <property type="entry name" value="Clavaminate synthase-like"/>
    <property type="match status" value="1"/>
</dbReference>
<evidence type="ECO:0000259" key="4">
    <source>
        <dbReference type="PROSITE" id="PS51184"/>
    </source>
</evidence>
<evidence type="ECO:0000313" key="5">
    <source>
        <dbReference type="EMBL" id="KAK0164060.1"/>
    </source>
</evidence>
<evidence type="ECO:0000313" key="6">
    <source>
        <dbReference type="Proteomes" id="UP001168990"/>
    </source>
</evidence>
<accession>A0AA39F6Y0</accession>
<name>A0AA39F6Y0_9HYME</name>
<organism evidence="5 6">
    <name type="scientific">Microctonus aethiopoides</name>
    <dbReference type="NCBI Taxonomy" id="144406"/>
    <lineage>
        <taxon>Eukaryota</taxon>
        <taxon>Metazoa</taxon>
        <taxon>Ecdysozoa</taxon>
        <taxon>Arthropoda</taxon>
        <taxon>Hexapoda</taxon>
        <taxon>Insecta</taxon>
        <taxon>Pterygota</taxon>
        <taxon>Neoptera</taxon>
        <taxon>Endopterygota</taxon>
        <taxon>Hymenoptera</taxon>
        <taxon>Apocrita</taxon>
        <taxon>Ichneumonoidea</taxon>
        <taxon>Braconidae</taxon>
        <taxon>Euphorinae</taxon>
        <taxon>Microctonus</taxon>
    </lineage>
</organism>
<dbReference type="Gene3D" id="2.60.120.650">
    <property type="entry name" value="Cupin"/>
    <property type="match status" value="1"/>
</dbReference>
<dbReference type="PROSITE" id="PS51184">
    <property type="entry name" value="JMJC"/>
    <property type="match status" value="1"/>
</dbReference>